<feature type="non-terminal residue" evidence="1">
    <location>
        <position position="1"/>
    </location>
</feature>
<dbReference type="SUPFAM" id="SSF49265">
    <property type="entry name" value="Fibronectin type III"/>
    <property type="match status" value="1"/>
</dbReference>
<reference evidence="1" key="1">
    <citation type="submission" date="2021-02" db="EMBL/GenBank/DDBJ databases">
        <authorList>
            <person name="Nowell W R."/>
        </authorList>
    </citation>
    <scope>NUCLEOTIDE SEQUENCE</scope>
</reference>
<dbReference type="InterPro" id="IPR013783">
    <property type="entry name" value="Ig-like_fold"/>
</dbReference>
<comment type="caution">
    <text evidence="1">The sequence shown here is derived from an EMBL/GenBank/DDBJ whole genome shotgun (WGS) entry which is preliminary data.</text>
</comment>
<dbReference type="Proteomes" id="UP000681967">
    <property type="component" value="Unassembled WGS sequence"/>
</dbReference>
<dbReference type="Gene3D" id="2.60.40.10">
    <property type="entry name" value="Immunoglobulins"/>
    <property type="match status" value="1"/>
</dbReference>
<evidence type="ECO:0008006" key="3">
    <source>
        <dbReference type="Google" id="ProtNLM"/>
    </source>
</evidence>
<proteinExistence type="predicted"/>
<sequence length="72" mass="7843">THIPSSQNDLSASLSCWANYTFRVIAYNRIGASDASPISDPLCTTRTCRPKTNPEGVKSSTAQSALLLIEWE</sequence>
<dbReference type="AlphaFoldDB" id="A0A8S2Y453"/>
<dbReference type="InterPro" id="IPR036116">
    <property type="entry name" value="FN3_sf"/>
</dbReference>
<feature type="non-terminal residue" evidence="1">
    <location>
        <position position="72"/>
    </location>
</feature>
<evidence type="ECO:0000313" key="1">
    <source>
        <dbReference type="EMBL" id="CAF4532972.1"/>
    </source>
</evidence>
<dbReference type="EMBL" id="CAJOBH010084480">
    <property type="protein sequence ID" value="CAF4532972.1"/>
    <property type="molecule type" value="Genomic_DNA"/>
</dbReference>
<protein>
    <recommendedName>
        <fullName evidence="3">Fibronectin type-III domain-containing protein</fullName>
    </recommendedName>
</protein>
<accession>A0A8S2Y453</accession>
<organism evidence="1 2">
    <name type="scientific">Rotaria magnacalcarata</name>
    <dbReference type="NCBI Taxonomy" id="392030"/>
    <lineage>
        <taxon>Eukaryota</taxon>
        <taxon>Metazoa</taxon>
        <taxon>Spiralia</taxon>
        <taxon>Gnathifera</taxon>
        <taxon>Rotifera</taxon>
        <taxon>Eurotatoria</taxon>
        <taxon>Bdelloidea</taxon>
        <taxon>Philodinida</taxon>
        <taxon>Philodinidae</taxon>
        <taxon>Rotaria</taxon>
    </lineage>
</organism>
<gene>
    <name evidence="1" type="ORF">BYL167_LOCUS37382</name>
</gene>
<name>A0A8S2Y453_9BILA</name>
<evidence type="ECO:0000313" key="2">
    <source>
        <dbReference type="Proteomes" id="UP000681967"/>
    </source>
</evidence>